<evidence type="ECO:0000256" key="1">
    <source>
        <dbReference type="ARBA" id="ARBA00022801"/>
    </source>
</evidence>
<comment type="caution">
    <text evidence="3">The sequence shown here is derived from an EMBL/GenBank/DDBJ whole genome shotgun (WGS) entry which is preliminary data.</text>
</comment>
<dbReference type="PANTHER" id="PTHR34853">
    <property type="match status" value="1"/>
</dbReference>
<dbReference type="Pfam" id="PF03583">
    <property type="entry name" value="LIP"/>
    <property type="match status" value="1"/>
</dbReference>
<dbReference type="PIRSF" id="PIRSF029171">
    <property type="entry name" value="Esterase_LipA"/>
    <property type="match status" value="1"/>
</dbReference>
<gene>
    <name evidence="3" type="ORF">FHL15_001428</name>
</gene>
<proteinExistence type="inferred from homology"/>
<accession>A0A553IBU2</accession>
<dbReference type="GO" id="GO:0016042">
    <property type="term" value="P:lipid catabolic process"/>
    <property type="evidence" value="ECO:0007669"/>
    <property type="project" value="UniProtKB-UniRule"/>
</dbReference>
<protein>
    <recommendedName>
        <fullName evidence="5">Triacylglycerol lipase</fullName>
    </recommendedName>
</protein>
<name>A0A553IBU2_9PEZI</name>
<dbReference type="SUPFAM" id="SSF53474">
    <property type="entry name" value="alpha/beta-Hydrolases"/>
    <property type="match status" value="1"/>
</dbReference>
<dbReference type="Gene3D" id="1.10.260.130">
    <property type="match status" value="1"/>
</dbReference>
<dbReference type="Gene3D" id="3.40.50.1820">
    <property type="entry name" value="alpha/beta hydrolase"/>
    <property type="match status" value="1"/>
</dbReference>
<dbReference type="EMBL" id="VFLP01000005">
    <property type="protein sequence ID" value="TRX97673.1"/>
    <property type="molecule type" value="Genomic_DNA"/>
</dbReference>
<sequence>MQFLASYLLPLSALLLPAHGHTLNNAIPPSQDPWYKAPPGFESAAPGTIFRIRPDPSNITAVVSAAAAYNILFRTTDTRYRPSWAVTTLLLPKSPIGAKSNGTKSGDGKAALLSYQIPYNTADVDASPSYILSTVLAEEFLGNPPFTDGIVEALSRGWYVNVPDFEGPLASFAAGPQEGYAVLDSVRAALSSDPFPSTLEETRYAMWGYSGGSIASTFAAELQASYAQELDFAGAAIGGLVPNVTTIFSDPRSIVSGLIPAGLLGLTSQYPEAREFLLGQLKTEGPYNITGFLATLHLNVDEALVHYTGQNFEEYFVNGLDAVFKAPELARVFGNNGYQGYHGIPQMPVFAYKAIKDDATAGIADSDEVISRYCGVGANILYHRNSIGGHTDELINGAPRALDFLAAALDGSFAEKYNTTGCTWVDVAVNITASAIA</sequence>
<feature type="chain" id="PRO_5022279918" description="Triacylglycerol lipase" evidence="2">
    <location>
        <begin position="21"/>
        <end position="437"/>
    </location>
</feature>
<organism evidence="3 4">
    <name type="scientific">Xylaria flabelliformis</name>
    <dbReference type="NCBI Taxonomy" id="2512241"/>
    <lineage>
        <taxon>Eukaryota</taxon>
        <taxon>Fungi</taxon>
        <taxon>Dikarya</taxon>
        <taxon>Ascomycota</taxon>
        <taxon>Pezizomycotina</taxon>
        <taxon>Sordariomycetes</taxon>
        <taxon>Xylariomycetidae</taxon>
        <taxon>Xylariales</taxon>
        <taxon>Xylariaceae</taxon>
        <taxon>Xylaria</taxon>
    </lineage>
</organism>
<dbReference type="GO" id="GO:0004806">
    <property type="term" value="F:triacylglycerol lipase activity"/>
    <property type="evidence" value="ECO:0007669"/>
    <property type="project" value="UniProtKB-UniRule"/>
</dbReference>
<evidence type="ECO:0000313" key="4">
    <source>
        <dbReference type="Proteomes" id="UP000319160"/>
    </source>
</evidence>
<dbReference type="InterPro" id="IPR029058">
    <property type="entry name" value="AB_hydrolase_fold"/>
</dbReference>
<dbReference type="OrthoDB" id="2373480at2759"/>
<keyword evidence="4" id="KW-1185">Reference proteome</keyword>
<keyword evidence="2" id="KW-0732">Signal</keyword>
<feature type="signal peptide" evidence="2">
    <location>
        <begin position="1"/>
        <end position="20"/>
    </location>
</feature>
<dbReference type="AlphaFoldDB" id="A0A553IBU2"/>
<reference evidence="4" key="1">
    <citation type="submission" date="2019-06" db="EMBL/GenBank/DDBJ databases">
        <title>Draft genome sequence of the griseofulvin-producing fungus Xylaria cubensis strain G536.</title>
        <authorList>
            <person name="Mead M.E."/>
            <person name="Raja H.A."/>
            <person name="Steenwyk J.L."/>
            <person name="Knowles S.L."/>
            <person name="Oberlies N.H."/>
            <person name="Rokas A."/>
        </authorList>
    </citation>
    <scope>NUCLEOTIDE SEQUENCE [LARGE SCALE GENOMIC DNA]</scope>
    <source>
        <strain evidence="4">G536</strain>
    </source>
</reference>
<comment type="similarity">
    <text evidence="2">Belongs to the AB hydrolase superfamily. Lipase family.</text>
</comment>
<dbReference type="PANTHER" id="PTHR34853:SF5">
    <property type="entry name" value="LIP-DOMAIN-CONTAINING PROTEIN-RELATED"/>
    <property type="match status" value="1"/>
</dbReference>
<evidence type="ECO:0008006" key="5">
    <source>
        <dbReference type="Google" id="ProtNLM"/>
    </source>
</evidence>
<dbReference type="Proteomes" id="UP000319160">
    <property type="component" value="Unassembled WGS sequence"/>
</dbReference>
<keyword evidence="1" id="KW-0378">Hydrolase</keyword>
<dbReference type="InterPro" id="IPR005152">
    <property type="entry name" value="Lipase_secreted"/>
</dbReference>
<evidence type="ECO:0000313" key="3">
    <source>
        <dbReference type="EMBL" id="TRX97673.1"/>
    </source>
</evidence>
<evidence type="ECO:0000256" key="2">
    <source>
        <dbReference type="PIRNR" id="PIRNR029171"/>
    </source>
</evidence>